<dbReference type="SMART" id="SM00256">
    <property type="entry name" value="FBOX"/>
    <property type="match status" value="1"/>
</dbReference>
<dbReference type="Gene3D" id="1.20.1280.50">
    <property type="match status" value="1"/>
</dbReference>
<accession>A0AAV1R3L4</accession>
<reference evidence="2 3" key="1">
    <citation type="submission" date="2024-01" db="EMBL/GenBank/DDBJ databases">
        <authorList>
            <person name="Waweru B."/>
        </authorList>
    </citation>
    <scope>NUCLEOTIDE SEQUENCE [LARGE SCALE GENOMIC DNA]</scope>
</reference>
<evidence type="ECO:0000313" key="2">
    <source>
        <dbReference type="EMBL" id="CAK7327603.1"/>
    </source>
</evidence>
<dbReference type="PANTHER" id="PTHR31672">
    <property type="entry name" value="BNACNNG10540D PROTEIN"/>
    <property type="match status" value="1"/>
</dbReference>
<dbReference type="PROSITE" id="PS50181">
    <property type="entry name" value="FBOX"/>
    <property type="match status" value="1"/>
</dbReference>
<name>A0AAV1R3L4_9ROSI</name>
<dbReference type="EMBL" id="CAWUPB010000857">
    <property type="protein sequence ID" value="CAK7327603.1"/>
    <property type="molecule type" value="Genomic_DNA"/>
</dbReference>
<comment type="caution">
    <text evidence="2">The sequence shown here is derived from an EMBL/GenBank/DDBJ whole genome shotgun (WGS) entry which is preliminary data.</text>
</comment>
<organism evidence="2 3">
    <name type="scientific">Dovyalis caffra</name>
    <dbReference type="NCBI Taxonomy" id="77055"/>
    <lineage>
        <taxon>Eukaryota</taxon>
        <taxon>Viridiplantae</taxon>
        <taxon>Streptophyta</taxon>
        <taxon>Embryophyta</taxon>
        <taxon>Tracheophyta</taxon>
        <taxon>Spermatophyta</taxon>
        <taxon>Magnoliopsida</taxon>
        <taxon>eudicotyledons</taxon>
        <taxon>Gunneridae</taxon>
        <taxon>Pentapetalae</taxon>
        <taxon>rosids</taxon>
        <taxon>fabids</taxon>
        <taxon>Malpighiales</taxon>
        <taxon>Salicaceae</taxon>
        <taxon>Flacourtieae</taxon>
        <taxon>Dovyalis</taxon>
    </lineage>
</organism>
<protein>
    <recommendedName>
        <fullName evidence="1">F-box domain-containing protein</fullName>
    </recommendedName>
</protein>
<dbReference type="AlphaFoldDB" id="A0AAV1R3L4"/>
<dbReference type="InterPro" id="IPR036047">
    <property type="entry name" value="F-box-like_dom_sf"/>
</dbReference>
<dbReference type="Pfam" id="PF00646">
    <property type="entry name" value="F-box"/>
    <property type="match status" value="1"/>
</dbReference>
<dbReference type="InterPro" id="IPR050796">
    <property type="entry name" value="SCF_F-box_component"/>
</dbReference>
<dbReference type="InterPro" id="IPR001810">
    <property type="entry name" value="F-box_dom"/>
</dbReference>
<keyword evidence="3" id="KW-1185">Reference proteome</keyword>
<feature type="domain" description="F-box" evidence="1">
    <location>
        <begin position="1"/>
        <end position="45"/>
    </location>
</feature>
<dbReference type="PANTHER" id="PTHR31672:SF13">
    <property type="entry name" value="F-BOX PROTEIN CPR30-LIKE"/>
    <property type="match status" value="1"/>
</dbReference>
<evidence type="ECO:0000313" key="3">
    <source>
        <dbReference type="Proteomes" id="UP001314170"/>
    </source>
</evidence>
<dbReference type="Proteomes" id="UP001314170">
    <property type="component" value="Unassembled WGS sequence"/>
</dbReference>
<dbReference type="CDD" id="cd22157">
    <property type="entry name" value="F-box_AtFBW1-like"/>
    <property type="match status" value="1"/>
</dbReference>
<gene>
    <name evidence="2" type="ORF">DCAF_LOCUS5318</name>
</gene>
<evidence type="ECO:0000259" key="1">
    <source>
        <dbReference type="PROSITE" id="PS50181"/>
    </source>
</evidence>
<dbReference type="SUPFAM" id="SSF81383">
    <property type="entry name" value="F-box domain"/>
    <property type="match status" value="1"/>
</dbReference>
<sequence length="233" mass="27137">MSDFLPEELIQEILYKLPIKSLVQCTRLCKSWNSLIKSRNFISKHLHRTISSTDHQSLFLLRLCSKQREEQYSLRFDDQDFNEHMQLHFPFKSCESYYRIIGSCNGLICLANIFKTHTISFILWNPLANFQSSVRFHIWVMKEYGVMDSWTKLMLAIGAQGKGIPRALGIRKEDFLMEMKRGWIVSGDLESQQQLTEPTIVALYQTRPAVSQLLTSNLQVEAKYCSFIRVKSA</sequence>
<proteinExistence type="predicted"/>